<dbReference type="GO" id="GO:0032259">
    <property type="term" value="P:methylation"/>
    <property type="evidence" value="ECO:0007669"/>
    <property type="project" value="UniProtKB-KW"/>
</dbReference>
<evidence type="ECO:0000313" key="1">
    <source>
        <dbReference type="EMBL" id="MEN0643679.1"/>
    </source>
</evidence>
<dbReference type="GO" id="GO:0008168">
    <property type="term" value="F:methyltransferase activity"/>
    <property type="evidence" value="ECO:0007669"/>
    <property type="project" value="UniProtKB-KW"/>
</dbReference>
<name>A0ABU9VIH3_9BACI</name>
<dbReference type="CDD" id="cd02440">
    <property type="entry name" value="AdoMet_MTases"/>
    <property type="match status" value="1"/>
</dbReference>
<protein>
    <submittedName>
        <fullName evidence="1">Class I SAM-dependent methyltransferase</fullName>
        <ecNumber evidence="1">2.1.-.-</ecNumber>
    </submittedName>
</protein>
<proteinExistence type="predicted"/>
<keyword evidence="2" id="KW-1185">Reference proteome</keyword>
<dbReference type="Gene3D" id="3.40.50.150">
    <property type="entry name" value="Vaccinia Virus protein VP39"/>
    <property type="match status" value="1"/>
</dbReference>
<dbReference type="SUPFAM" id="SSF53335">
    <property type="entry name" value="S-adenosyl-L-methionine-dependent methyltransferases"/>
    <property type="match status" value="1"/>
</dbReference>
<evidence type="ECO:0000313" key="2">
    <source>
        <dbReference type="Proteomes" id="UP001418796"/>
    </source>
</evidence>
<sequence length="328" mass="38087">MMIAEYQRLWQARKWMKKNEPFLQAWHAHLGYSLDLFKAFEKPVTTKLIAERYSYKEDLLERWVEVGLALGYLKGKQGKKIQSKKRMVTYLSKSSHQSVGILLKEMMELHIPTMLSYRHLMKGDEVSLLEEDIGHTVAETSGLLESVMFPKMTSVVKKEKVKRVLDVGCGHGGYLHRLHHKFPDVQLTGIEADAKVQKEAVEQAKGTDITLIHADFMNYIDQNQYDLVMMNNLFYYFSYQDRLKLFKRASKLLSKKGHLFIMSPLVRSKHGQRFATGFNSFMSAHEEMYPVPNEKELQSYAKKTGFTQVSCTPVIREGGWYVLLFKKK</sequence>
<keyword evidence="1" id="KW-0808">Transferase</keyword>
<keyword evidence="1" id="KW-0489">Methyltransferase</keyword>
<dbReference type="RefSeq" id="WP_343130567.1">
    <property type="nucleotide sequence ID" value="NZ_JBCITK010000001.1"/>
</dbReference>
<gene>
    <name evidence="1" type="ORF">MKY91_11025</name>
</gene>
<dbReference type="Proteomes" id="UP001418796">
    <property type="component" value="Unassembled WGS sequence"/>
</dbReference>
<dbReference type="EC" id="2.1.-.-" evidence="1"/>
<organism evidence="1 2">
    <name type="scientific">Alkalicoccobacillus gibsonii</name>
    <dbReference type="NCBI Taxonomy" id="79881"/>
    <lineage>
        <taxon>Bacteria</taxon>
        <taxon>Bacillati</taxon>
        <taxon>Bacillota</taxon>
        <taxon>Bacilli</taxon>
        <taxon>Bacillales</taxon>
        <taxon>Bacillaceae</taxon>
        <taxon>Alkalicoccobacillus</taxon>
    </lineage>
</organism>
<dbReference type="PANTHER" id="PTHR43861:SF1">
    <property type="entry name" value="TRANS-ACONITATE 2-METHYLTRANSFERASE"/>
    <property type="match status" value="1"/>
</dbReference>
<reference evidence="1 2" key="1">
    <citation type="submission" date="2024-03" db="EMBL/GenBank/DDBJ databases">
        <title>Bacilli Hybrid Assemblies.</title>
        <authorList>
            <person name="Kovac J."/>
        </authorList>
    </citation>
    <scope>NUCLEOTIDE SEQUENCE [LARGE SCALE GENOMIC DNA]</scope>
    <source>
        <strain evidence="1 2">FSL R7-0666</strain>
    </source>
</reference>
<dbReference type="EMBL" id="JBCITK010000001">
    <property type="protein sequence ID" value="MEN0643679.1"/>
    <property type="molecule type" value="Genomic_DNA"/>
</dbReference>
<dbReference type="PANTHER" id="PTHR43861">
    <property type="entry name" value="TRANS-ACONITATE 2-METHYLTRANSFERASE-RELATED"/>
    <property type="match status" value="1"/>
</dbReference>
<dbReference type="InterPro" id="IPR029063">
    <property type="entry name" value="SAM-dependent_MTases_sf"/>
</dbReference>
<accession>A0ABU9VIH3</accession>
<dbReference type="Pfam" id="PF13489">
    <property type="entry name" value="Methyltransf_23"/>
    <property type="match status" value="1"/>
</dbReference>
<comment type="caution">
    <text evidence="1">The sequence shown here is derived from an EMBL/GenBank/DDBJ whole genome shotgun (WGS) entry which is preliminary data.</text>
</comment>